<dbReference type="SMART" id="SM00147">
    <property type="entry name" value="RasGEF"/>
    <property type="match status" value="1"/>
</dbReference>
<accession>A0A8B7QU09</accession>
<feature type="compositionally biased region" description="Low complexity" evidence="4">
    <location>
        <begin position="577"/>
        <end position="588"/>
    </location>
</feature>
<dbReference type="CTD" id="10044"/>
<feature type="compositionally biased region" description="Low complexity" evidence="4">
    <location>
        <begin position="605"/>
        <end position="616"/>
    </location>
</feature>
<dbReference type="PROSITE" id="PS50001">
    <property type="entry name" value="SH2"/>
    <property type="match status" value="1"/>
</dbReference>
<dbReference type="InterPro" id="IPR000980">
    <property type="entry name" value="SH2"/>
</dbReference>
<dbReference type="SUPFAM" id="SSF55550">
    <property type="entry name" value="SH2 domain"/>
    <property type="match status" value="1"/>
</dbReference>
<dbReference type="GeneID" id="109379803"/>
<dbReference type="FunFam" id="3.30.505.10:FF:000013">
    <property type="entry name" value="SH2 domain-containing protein 3C isoform X1"/>
    <property type="match status" value="1"/>
</dbReference>
<dbReference type="GO" id="GO:0005085">
    <property type="term" value="F:guanyl-nucleotide exchange factor activity"/>
    <property type="evidence" value="ECO:0007669"/>
    <property type="project" value="UniProtKB-KW"/>
</dbReference>
<dbReference type="RefSeq" id="XP_019492289.1">
    <property type="nucleotide sequence ID" value="XM_019636744.1"/>
</dbReference>
<name>A0A8B7QU09_HIPAR</name>
<feature type="domain" description="Ras-GEF" evidence="6">
    <location>
        <begin position="684"/>
        <end position="952"/>
    </location>
</feature>
<dbReference type="KEGG" id="hai:109379803"/>
<dbReference type="SUPFAM" id="SSF48366">
    <property type="entry name" value="Ras GEF"/>
    <property type="match status" value="1"/>
</dbReference>
<dbReference type="InterPro" id="IPR036860">
    <property type="entry name" value="SH2_dom_sf"/>
</dbReference>
<dbReference type="PANTHER" id="PTHR14247">
    <property type="entry name" value="BREAST CANCER ANTI-ESTROGEN RESISTANCE PROTEIN 3 HOMOLOG-LIKE PROTEIN"/>
    <property type="match status" value="1"/>
</dbReference>
<keyword evidence="1 3" id="KW-0727">SH2 domain</keyword>
<keyword evidence="2" id="KW-0344">Guanine-nucleotide releasing factor</keyword>
<dbReference type="CDD" id="cd10337">
    <property type="entry name" value="SH2_BCAR3"/>
    <property type="match status" value="1"/>
</dbReference>
<feature type="compositionally biased region" description="Low complexity" evidence="4">
    <location>
        <begin position="526"/>
        <end position="539"/>
    </location>
</feature>
<evidence type="ECO:0000256" key="1">
    <source>
        <dbReference type="ARBA" id="ARBA00022999"/>
    </source>
</evidence>
<feature type="region of interest" description="Disordered" evidence="4">
    <location>
        <begin position="462"/>
        <end position="482"/>
    </location>
</feature>
<dbReference type="Gene3D" id="1.10.840.10">
    <property type="entry name" value="Ras guanine-nucleotide exchange factors catalytic domain"/>
    <property type="match status" value="1"/>
</dbReference>
<feature type="domain" description="SH2" evidence="5">
    <location>
        <begin position="313"/>
        <end position="412"/>
    </location>
</feature>
<dbReference type="Gene3D" id="3.30.505.10">
    <property type="entry name" value="SH2 domain"/>
    <property type="match status" value="1"/>
</dbReference>
<feature type="region of interest" description="Disordered" evidence="4">
    <location>
        <begin position="226"/>
        <end position="259"/>
    </location>
</feature>
<dbReference type="FunFam" id="1.10.840.10:FF:000007">
    <property type="entry name" value="SH2 domain containing 3C (Predicted)"/>
    <property type="match status" value="1"/>
</dbReference>
<dbReference type="InterPro" id="IPR044102">
    <property type="entry name" value="SH2_SHEP1/BCAR3/NSP1"/>
</dbReference>
<dbReference type="GO" id="GO:0001784">
    <property type="term" value="F:phosphotyrosine residue binding"/>
    <property type="evidence" value="ECO:0007669"/>
    <property type="project" value="InterPro"/>
</dbReference>
<evidence type="ECO:0000256" key="4">
    <source>
        <dbReference type="SAM" id="MobiDB-lite"/>
    </source>
</evidence>
<protein>
    <submittedName>
        <fullName evidence="8">SH2 domain-containing protein 3C isoform X1</fullName>
    </submittedName>
</protein>
<dbReference type="PANTHER" id="PTHR14247:SF6">
    <property type="entry name" value="SH2 DOMAIN-CONTAINING PROTEIN 3C"/>
    <property type="match status" value="1"/>
</dbReference>
<dbReference type="InterPro" id="IPR036964">
    <property type="entry name" value="RASGEF_cat_dom_sf"/>
</dbReference>
<dbReference type="InterPro" id="IPR051853">
    <property type="entry name" value="SH2-Ras-GEF_adapter"/>
</dbReference>
<evidence type="ECO:0000313" key="8">
    <source>
        <dbReference type="RefSeq" id="XP_019492289.1"/>
    </source>
</evidence>
<dbReference type="SMART" id="SM00252">
    <property type="entry name" value="SH2"/>
    <property type="match status" value="1"/>
</dbReference>
<proteinExistence type="predicted"/>
<dbReference type="GO" id="GO:0007264">
    <property type="term" value="P:small GTPase-mediated signal transduction"/>
    <property type="evidence" value="ECO:0007669"/>
    <property type="project" value="InterPro"/>
</dbReference>
<feature type="region of interest" description="Disordered" evidence="4">
    <location>
        <begin position="526"/>
        <end position="632"/>
    </location>
</feature>
<organism evidence="7 8">
    <name type="scientific">Hipposideros armiger</name>
    <name type="common">Great Himalayan leaf-nosed bat</name>
    <dbReference type="NCBI Taxonomy" id="186990"/>
    <lineage>
        <taxon>Eukaryota</taxon>
        <taxon>Metazoa</taxon>
        <taxon>Chordata</taxon>
        <taxon>Craniata</taxon>
        <taxon>Vertebrata</taxon>
        <taxon>Euteleostomi</taxon>
        <taxon>Mammalia</taxon>
        <taxon>Eutheria</taxon>
        <taxon>Laurasiatheria</taxon>
        <taxon>Chiroptera</taxon>
        <taxon>Yinpterochiroptera</taxon>
        <taxon>Rhinolophoidea</taxon>
        <taxon>Hipposideridae</taxon>
        <taxon>Hipposideros</taxon>
    </lineage>
</organism>
<feature type="compositionally biased region" description="Basic and acidic residues" evidence="4">
    <location>
        <begin position="241"/>
        <end position="252"/>
    </location>
</feature>
<dbReference type="InterPro" id="IPR023578">
    <property type="entry name" value="Ras_GEF_dom_sf"/>
</dbReference>
<evidence type="ECO:0000259" key="5">
    <source>
        <dbReference type="PROSITE" id="PS50001"/>
    </source>
</evidence>
<dbReference type="InterPro" id="IPR001895">
    <property type="entry name" value="RASGEF_cat_dom"/>
</dbReference>
<sequence length="958" mass="105627">MGLWSAPCSLRPHYCGGQEGGPPYWGRPQPPPPAEKMGRVGLWEFHWFKNTQRKRVRGCKKGEREVREAPQRRCPEPRVATFPQARGFAPLAKMTEGPRKASKKFKFFKFKGFGSLSNLPRSFTLRRSSAPVSIRSHLKPETFEATQDDMVTVPKSPLAYARSSDMYSHMGTMPRPSIKKAGDRKATQKAQEVGPGPNLVSRGLPDPPGLEAAKEVVVETKVPLEDTPAVGTNPSAMEVGSMKKPEDPRTNTEEESAPRNVFPERAAGEPEAGGDYVKFSKEKYILDSSPEKLHKELEEELKLSSTDLRSHAWYHGRIPREVSETLVQRNGDFLIRDSLTSLGDYVLTCRWRNQALHFKINKVVVKAGESYTHIQYLFEQESFDHVPALVRYHVGSRKAVSEQSGAIIYCPVNRTFPLRYLEACYGLGQGSGKAASPASPSGPKGSHMKRRSVTMTDGLTADKVTRSDGCPTRHLLHSTSLPHPRESIRNCALSMDQIPDLHSPMSPISESPSSPAYSTVTRVHATPAAPSATTLPTSPVTRRSSEPQLCPGSAPKAPGESDKGSYASPSHTLCKASPSPSLSSYSDPDSGHYCQLQPPVHGSREWAASEASSRQAKSYGERLKELSENGAPDGDWGKAFTVPIVESTSSFNPVTFQSLLIPKDNRPLEVGLLRKVKELLAEVDARTLARHVTKVDCLVARILGVTKEMQTLMGVRWGTELLTLPHGRQLRQDLLERFHTMSIMLSVDILGCTGSAEERAALLHKTIQLAAELRGTMGNMFSFAAVMSALDMAQIARLEQTWMTLRQRHTEGAILYEKKLKPFLKSLNEGTEGPPLSNTTFPHVLPLITLLECDTAPAEGPEPWGSTEHGVEVVLAHLEAARMVAHHGGLYHTNAEVKLQGFQAQPELLEVFSTEFQMRLLWGSQGASSSQARRYEKFDKVLTALSHKLEPAIRSSEL</sequence>
<feature type="compositionally biased region" description="Low complexity" evidence="4">
    <location>
        <begin position="432"/>
        <end position="445"/>
    </location>
</feature>
<dbReference type="AlphaFoldDB" id="A0A8B7QU09"/>
<feature type="region of interest" description="Disordered" evidence="4">
    <location>
        <begin position="185"/>
        <end position="205"/>
    </location>
</feature>
<dbReference type="OrthoDB" id="2412973at2759"/>
<dbReference type="Pfam" id="PF00017">
    <property type="entry name" value="SH2"/>
    <property type="match status" value="1"/>
</dbReference>
<dbReference type="Pfam" id="PF00617">
    <property type="entry name" value="RasGEF"/>
    <property type="match status" value="1"/>
</dbReference>
<evidence type="ECO:0000313" key="7">
    <source>
        <dbReference type="Proteomes" id="UP000694851"/>
    </source>
</evidence>
<keyword evidence="7" id="KW-1185">Reference proteome</keyword>
<feature type="region of interest" description="Disordered" evidence="4">
    <location>
        <begin position="432"/>
        <end position="451"/>
    </location>
</feature>
<evidence type="ECO:0000259" key="6">
    <source>
        <dbReference type="PROSITE" id="PS50009"/>
    </source>
</evidence>
<evidence type="ECO:0000256" key="3">
    <source>
        <dbReference type="PROSITE-ProRule" id="PRU00191"/>
    </source>
</evidence>
<reference evidence="8" key="1">
    <citation type="submission" date="2025-08" db="UniProtKB">
        <authorList>
            <consortium name="RefSeq"/>
        </authorList>
    </citation>
    <scope>IDENTIFICATION</scope>
    <source>
        <tissue evidence="8">Muscle</tissue>
    </source>
</reference>
<dbReference type="PROSITE" id="PS50009">
    <property type="entry name" value="RASGEF_CAT"/>
    <property type="match status" value="1"/>
</dbReference>
<dbReference type="Proteomes" id="UP000694851">
    <property type="component" value="Unplaced"/>
</dbReference>
<evidence type="ECO:0000256" key="2">
    <source>
        <dbReference type="PROSITE-ProRule" id="PRU00168"/>
    </source>
</evidence>
<gene>
    <name evidence="8" type="primary">SH2D3C</name>
</gene>